<organism evidence="1 2">
    <name type="scientific">Puccinia striiformis f. sp. tritici</name>
    <dbReference type="NCBI Taxonomy" id="168172"/>
    <lineage>
        <taxon>Eukaryota</taxon>
        <taxon>Fungi</taxon>
        <taxon>Dikarya</taxon>
        <taxon>Basidiomycota</taxon>
        <taxon>Pucciniomycotina</taxon>
        <taxon>Pucciniomycetes</taxon>
        <taxon>Pucciniales</taxon>
        <taxon>Pucciniaceae</taxon>
        <taxon>Puccinia</taxon>
    </lineage>
</organism>
<evidence type="ECO:0000313" key="2">
    <source>
        <dbReference type="Proteomes" id="UP001060170"/>
    </source>
</evidence>
<reference evidence="1 2" key="3">
    <citation type="journal article" date="2022" name="Microbiol. Spectr.">
        <title>Folding features and dynamics of 3D genome architecture in plant fungal pathogens.</title>
        <authorList>
            <person name="Xia C."/>
        </authorList>
    </citation>
    <scope>NUCLEOTIDE SEQUENCE [LARGE SCALE GENOMIC DNA]</scope>
    <source>
        <strain evidence="1 2">93-210</strain>
    </source>
</reference>
<name>A0ACC0DPT2_9BASI</name>
<sequence length="75" mass="8328">MRLLFIAAALIIHLCSSEVTSAAPVHENHLEARSKGGNKNGKTLGMKQLQHEEGKHSYSTQFLNGDEVWYTGTFQ</sequence>
<dbReference type="Proteomes" id="UP001060170">
    <property type="component" value="Chromosome 17"/>
</dbReference>
<reference evidence="2" key="2">
    <citation type="journal article" date="2018" name="Mol. Plant Microbe Interact.">
        <title>Genome sequence resources for the wheat stripe rust pathogen (Puccinia striiformis f. sp. tritici) and the barley stripe rust pathogen (Puccinia striiformis f. sp. hordei).</title>
        <authorList>
            <person name="Xia C."/>
            <person name="Wang M."/>
            <person name="Yin C."/>
            <person name="Cornejo O.E."/>
            <person name="Hulbert S.H."/>
            <person name="Chen X."/>
        </authorList>
    </citation>
    <scope>NUCLEOTIDE SEQUENCE [LARGE SCALE GENOMIC DNA]</scope>
    <source>
        <strain evidence="2">93-210</strain>
    </source>
</reference>
<dbReference type="EMBL" id="CM045881">
    <property type="protein sequence ID" value="KAI7936909.1"/>
    <property type="molecule type" value="Genomic_DNA"/>
</dbReference>
<proteinExistence type="predicted"/>
<evidence type="ECO:0000313" key="1">
    <source>
        <dbReference type="EMBL" id="KAI7936909.1"/>
    </source>
</evidence>
<accession>A0ACC0DPT2</accession>
<comment type="caution">
    <text evidence="1">The sequence shown here is derived from an EMBL/GenBank/DDBJ whole genome shotgun (WGS) entry which is preliminary data.</text>
</comment>
<gene>
    <name evidence="1" type="ORF">MJO28_015808</name>
</gene>
<reference evidence="2" key="1">
    <citation type="journal article" date="2018" name="BMC Genomics">
        <title>Genomic insights into host adaptation between the wheat stripe rust pathogen (Puccinia striiformis f. sp. tritici) and the barley stripe rust pathogen (Puccinia striiformis f. sp. hordei).</title>
        <authorList>
            <person name="Xia C."/>
            <person name="Wang M."/>
            <person name="Yin C."/>
            <person name="Cornejo O.E."/>
            <person name="Hulbert S.H."/>
            <person name="Chen X."/>
        </authorList>
    </citation>
    <scope>NUCLEOTIDE SEQUENCE [LARGE SCALE GENOMIC DNA]</scope>
    <source>
        <strain evidence="2">93-210</strain>
    </source>
</reference>
<keyword evidence="2" id="KW-1185">Reference proteome</keyword>
<protein>
    <submittedName>
        <fullName evidence="1">Uncharacterized protein</fullName>
    </submittedName>
</protein>